<dbReference type="Proteomes" id="UP000053766">
    <property type="component" value="Unassembled WGS sequence"/>
</dbReference>
<evidence type="ECO:0000313" key="2">
    <source>
        <dbReference type="Proteomes" id="UP000053766"/>
    </source>
</evidence>
<dbReference type="AlphaFoldDB" id="A0A0D8XZB4"/>
<organism evidence="1 2">
    <name type="scientific">Dictyocaulus viviparus</name>
    <name type="common">Bovine lungworm</name>
    <dbReference type="NCBI Taxonomy" id="29172"/>
    <lineage>
        <taxon>Eukaryota</taxon>
        <taxon>Metazoa</taxon>
        <taxon>Ecdysozoa</taxon>
        <taxon>Nematoda</taxon>
        <taxon>Chromadorea</taxon>
        <taxon>Rhabditida</taxon>
        <taxon>Rhabditina</taxon>
        <taxon>Rhabditomorpha</taxon>
        <taxon>Strongyloidea</taxon>
        <taxon>Metastrongylidae</taxon>
        <taxon>Dictyocaulus</taxon>
    </lineage>
</organism>
<reference evidence="1 2" key="1">
    <citation type="submission" date="2013-11" db="EMBL/GenBank/DDBJ databases">
        <title>Draft genome of the bovine lungworm Dictyocaulus viviparus.</title>
        <authorList>
            <person name="Mitreva M."/>
        </authorList>
    </citation>
    <scope>NUCLEOTIDE SEQUENCE [LARGE SCALE GENOMIC DNA]</scope>
    <source>
        <strain evidence="1 2">HannoverDv2000</strain>
    </source>
</reference>
<sequence length="84" mass="9666">MSLIVMSASIVELTTSRNSQLDSLDIFRVVAILWVIVNHTGSEGRVDVLDRLPSANQFKDWLWLRKRLDLSWHSYYSKNGITTT</sequence>
<accession>A0A0D8XZB4</accession>
<evidence type="ECO:0000313" key="1">
    <source>
        <dbReference type="EMBL" id="KJH49192.1"/>
    </source>
</evidence>
<keyword evidence="2" id="KW-1185">Reference proteome</keyword>
<reference evidence="2" key="2">
    <citation type="journal article" date="2016" name="Sci. Rep.">
        <title>Dictyocaulus viviparus genome, variome and transcriptome elucidate lungworm biology and support future intervention.</title>
        <authorList>
            <person name="McNulty S.N."/>
            <person name="Strube C."/>
            <person name="Rosa B.A."/>
            <person name="Martin J.C."/>
            <person name="Tyagi R."/>
            <person name="Choi Y.J."/>
            <person name="Wang Q."/>
            <person name="Hallsworth Pepin K."/>
            <person name="Zhang X."/>
            <person name="Ozersky P."/>
            <person name="Wilson R.K."/>
            <person name="Sternberg P.W."/>
            <person name="Gasser R.B."/>
            <person name="Mitreva M."/>
        </authorList>
    </citation>
    <scope>NUCLEOTIDE SEQUENCE [LARGE SCALE GENOMIC DNA]</scope>
    <source>
        <strain evidence="2">HannoverDv2000</strain>
    </source>
</reference>
<protein>
    <submittedName>
        <fullName evidence="1">Uncharacterized protein</fullName>
    </submittedName>
</protein>
<dbReference type="EMBL" id="KN716243">
    <property type="protein sequence ID" value="KJH49192.1"/>
    <property type="molecule type" value="Genomic_DNA"/>
</dbReference>
<dbReference type="OrthoDB" id="118951at2759"/>
<gene>
    <name evidence="1" type="ORF">DICVIV_04693</name>
</gene>
<name>A0A0D8XZB4_DICVI</name>
<proteinExistence type="predicted"/>